<evidence type="ECO:0000313" key="2">
    <source>
        <dbReference type="EMBL" id="KAF0905639.1"/>
    </source>
</evidence>
<proteinExistence type="predicted"/>
<dbReference type="EMBL" id="SPHZ02000007">
    <property type="protein sequence ID" value="KAF0905639.1"/>
    <property type="molecule type" value="Genomic_DNA"/>
</dbReference>
<dbReference type="Proteomes" id="UP000479710">
    <property type="component" value="Unassembled WGS sequence"/>
</dbReference>
<evidence type="ECO:0000256" key="1">
    <source>
        <dbReference type="SAM" id="MobiDB-lite"/>
    </source>
</evidence>
<gene>
    <name evidence="2" type="ORF">E2562_007422</name>
</gene>
<dbReference type="AlphaFoldDB" id="A0A6G1CZS8"/>
<comment type="caution">
    <text evidence="2">The sequence shown here is derived from an EMBL/GenBank/DDBJ whole genome shotgun (WGS) entry which is preliminary data.</text>
</comment>
<sequence>MRQRRVRAVGRMHASAAEVVGKDVPAEMWLRKVRVAGHMHASGSECEGADELEFVPDSDKEGADDGLNSKGRDDEFEPDSQPPGTMERIGDGVIGVHGVPDEAGKQHQLEVRRPLGTMLHDWRRLVLEYEKPKRSEEKANIKKKKACIEEEKSIADAETDDEKPSSEEKSSIEKMSISDVETDDEGPDVRRHSQMKDDDHLKFLLTTMIPAYT</sequence>
<protein>
    <submittedName>
        <fullName evidence="2">Uncharacterized protein</fullName>
    </submittedName>
</protein>
<accession>A0A6G1CZS8</accession>
<organism evidence="2 3">
    <name type="scientific">Oryza meyeriana var. granulata</name>
    <dbReference type="NCBI Taxonomy" id="110450"/>
    <lineage>
        <taxon>Eukaryota</taxon>
        <taxon>Viridiplantae</taxon>
        <taxon>Streptophyta</taxon>
        <taxon>Embryophyta</taxon>
        <taxon>Tracheophyta</taxon>
        <taxon>Spermatophyta</taxon>
        <taxon>Magnoliopsida</taxon>
        <taxon>Liliopsida</taxon>
        <taxon>Poales</taxon>
        <taxon>Poaceae</taxon>
        <taxon>BOP clade</taxon>
        <taxon>Oryzoideae</taxon>
        <taxon>Oryzeae</taxon>
        <taxon>Oryzinae</taxon>
        <taxon>Oryza</taxon>
        <taxon>Oryza meyeriana</taxon>
    </lineage>
</organism>
<feature type="compositionally biased region" description="Basic and acidic residues" evidence="1">
    <location>
        <begin position="162"/>
        <end position="172"/>
    </location>
</feature>
<evidence type="ECO:0000313" key="3">
    <source>
        <dbReference type="Proteomes" id="UP000479710"/>
    </source>
</evidence>
<feature type="compositionally biased region" description="Basic and acidic residues" evidence="1">
    <location>
        <begin position="133"/>
        <end position="155"/>
    </location>
</feature>
<feature type="region of interest" description="Disordered" evidence="1">
    <location>
        <begin position="40"/>
        <end position="92"/>
    </location>
</feature>
<feature type="region of interest" description="Disordered" evidence="1">
    <location>
        <begin position="133"/>
        <end position="195"/>
    </location>
</feature>
<dbReference type="OrthoDB" id="673560at2759"/>
<feature type="compositionally biased region" description="Acidic residues" evidence="1">
    <location>
        <begin position="47"/>
        <end position="56"/>
    </location>
</feature>
<keyword evidence="3" id="KW-1185">Reference proteome</keyword>
<reference evidence="2 3" key="1">
    <citation type="submission" date="2019-11" db="EMBL/GenBank/DDBJ databases">
        <title>Whole genome sequence of Oryza granulata.</title>
        <authorList>
            <person name="Li W."/>
        </authorList>
    </citation>
    <scope>NUCLEOTIDE SEQUENCE [LARGE SCALE GENOMIC DNA]</scope>
    <source>
        <strain evidence="3">cv. Menghai</strain>
        <tissue evidence="2">Leaf</tissue>
    </source>
</reference>
<name>A0A6G1CZS8_9ORYZ</name>